<dbReference type="RefSeq" id="XP_008879480.1">
    <property type="nucleotide sequence ID" value="XM_008881258.1"/>
</dbReference>
<dbReference type="OrthoDB" id="72892at2759"/>
<dbReference type="GO" id="GO:0000463">
    <property type="term" value="P:maturation of LSU-rRNA from tricistronic rRNA transcript (SSU-rRNA, 5.8S rRNA, LSU-rRNA)"/>
    <property type="evidence" value="ECO:0007669"/>
    <property type="project" value="TreeGrafter"/>
</dbReference>
<feature type="domain" description="URB1 N-terminal" evidence="2">
    <location>
        <begin position="126"/>
        <end position="431"/>
    </location>
</feature>
<reference evidence="4" key="1">
    <citation type="submission" date="2013-12" db="EMBL/GenBank/DDBJ databases">
        <title>The Genome Sequence of Aphanomyces invadans NJM9701.</title>
        <authorList>
            <consortium name="The Broad Institute Genomics Platform"/>
            <person name="Russ C."/>
            <person name="Tyler B."/>
            <person name="van West P."/>
            <person name="Dieguez-Uribeondo J."/>
            <person name="Young S.K."/>
            <person name="Zeng Q."/>
            <person name="Gargeya S."/>
            <person name="Fitzgerald M."/>
            <person name="Abouelleil A."/>
            <person name="Alvarado L."/>
            <person name="Chapman S.B."/>
            <person name="Gainer-Dewar J."/>
            <person name="Goldberg J."/>
            <person name="Griggs A."/>
            <person name="Gujja S."/>
            <person name="Hansen M."/>
            <person name="Howarth C."/>
            <person name="Imamovic A."/>
            <person name="Ireland A."/>
            <person name="Larimer J."/>
            <person name="McCowan C."/>
            <person name="Murphy C."/>
            <person name="Pearson M."/>
            <person name="Poon T.W."/>
            <person name="Priest M."/>
            <person name="Roberts A."/>
            <person name="Saif S."/>
            <person name="Shea T."/>
            <person name="Sykes S."/>
            <person name="Wortman J."/>
            <person name="Nusbaum C."/>
            <person name="Birren B."/>
        </authorList>
    </citation>
    <scope>NUCLEOTIDE SEQUENCE [LARGE SCALE GENOMIC DNA]</scope>
    <source>
        <strain evidence="4">NJM9701</strain>
    </source>
</reference>
<dbReference type="InterPro" id="IPR021714">
    <property type="entry name" value="URB1_N"/>
</dbReference>
<dbReference type="PANTHER" id="PTHR13500:SF0">
    <property type="entry name" value="NUCLEOLAR PRE-RIBOSOMAL-ASSOCIATED PROTEIN 1"/>
    <property type="match status" value="1"/>
</dbReference>
<dbReference type="PANTHER" id="PTHR13500">
    <property type="entry name" value="NUCLEOLAR PRERIBOSOMAL-ASSOCIATED PROTEIN 1"/>
    <property type="match status" value="1"/>
</dbReference>
<name>A0A024TCR4_9STRA</name>
<feature type="region of interest" description="Disordered" evidence="1">
    <location>
        <begin position="1"/>
        <end position="34"/>
    </location>
</feature>
<dbReference type="InterPro" id="IPR032436">
    <property type="entry name" value="URB1_C"/>
</dbReference>
<evidence type="ECO:0000256" key="1">
    <source>
        <dbReference type="SAM" id="MobiDB-lite"/>
    </source>
</evidence>
<evidence type="ECO:0000259" key="3">
    <source>
        <dbReference type="Pfam" id="PF16201"/>
    </source>
</evidence>
<dbReference type="GO" id="GO:0000466">
    <property type="term" value="P:maturation of 5.8S rRNA from tricistronic rRNA transcript (SSU-rRNA, 5.8S rRNA, LSU-rRNA)"/>
    <property type="evidence" value="ECO:0007669"/>
    <property type="project" value="TreeGrafter"/>
</dbReference>
<protein>
    <recommendedName>
        <fullName evidence="5">Nucleolar pre-ribosomal-associated protein 1 C-terminal domain-containing protein</fullName>
    </recommendedName>
</protein>
<organism evidence="4">
    <name type="scientific">Aphanomyces invadans</name>
    <dbReference type="NCBI Taxonomy" id="157072"/>
    <lineage>
        <taxon>Eukaryota</taxon>
        <taxon>Sar</taxon>
        <taxon>Stramenopiles</taxon>
        <taxon>Oomycota</taxon>
        <taxon>Saprolegniomycetes</taxon>
        <taxon>Saprolegniales</taxon>
        <taxon>Verrucalvaceae</taxon>
        <taxon>Aphanomyces</taxon>
    </lineage>
</organism>
<dbReference type="STRING" id="157072.A0A024TCR4"/>
<evidence type="ECO:0000313" key="4">
    <source>
        <dbReference type="EMBL" id="ETV91843.1"/>
    </source>
</evidence>
<dbReference type="eggNOG" id="KOG1791">
    <property type="taxonomic scope" value="Eukaryota"/>
</dbReference>
<gene>
    <name evidence="4" type="ORF">H310_13669</name>
</gene>
<dbReference type="VEuPathDB" id="FungiDB:H310_13669"/>
<sequence>MVKKRGVVAPVPSDTSSLKKRKSGGVKDEATSSHLVPPAKEMPATVPVTTSVLRDLILNVQRGQLDTVMKTLREFHASVLVDTATGEALPTCPLLRSYLQISPQSEPLVDLWGSALWMEDTTRQIIPVVMELLTYVFQYLHANSPSVAETVALHILKTKMELISKQLSWSDKPHVEHATLALCTSMVSLHPRVAREFVRVFDFTAKFFDKLSVRRSKPFAPTASSTRQLNVRHAFIEFILALTRTDDQHIHRFALKGDGIAAGLFKPIDEDTFDDVETILSTLATSVLRSTDVRGKRAIYSSFSISQLVKLLDSSDARIANLAMQTFEDLFFVQDALYRVSQAATLAHLDPSSSTFSGADDTAVAPTSSEATAIKVVTKLLAAFDLTATMAHPTREALLFRFVTTYPALIVVVFQSFHAVMEPRPSYKWFAAASFVLKALQLPISALLTSPPATTGLANDMLVKLVLPLGMQKKELSKAVQHTDLLVVHSALNLILVVLQRAAALQRAAVDAAAAVEFQHAVRSLVPPPELIVSLCTKYRPTFDEAAAASPANKKLAVVYGKSLSLLQLYFAHLPQLMTETKFDLSKLIAPHLPLPLQGAVLGLLDVAETSRLAWIVVGDSTKFHMLLDYATATPASPATPLAYKVLRRVLSSLHTFGVVVPEADVPHEIDMWLQPLLASPSKDAAAAAAAFVDVMVRGVAAHPFHFVNNHVSPMTQALVAYFHGHQLPFPLKHLDPSFVSAYGVQVMAKLVALYPHMWSILGCADNVDRDRDPHKLVCCFAETTQGHRLPPRSPRHRVTLSPKDALLHLETVQPVDDTVVVLTHDVLHAVWNKYKSFAIVWNYFRVHPSASVFASDGASTSPTLDAVRDRAKASPVIRQFLDDCPVDVVLASLFSPHVLLLGSCHAVNLEARHVTALLQSKALDTSTVQLAILQLVHGLVVYHQRTRLDLAPSAEYTNAVQLSTTALHFLLLWGIRQGSTPPAFYDMVWRYHADLPSMSSLHDGHDPVLLRWSVLPFALSAFVPHATMSTFLATHPHELHLPLSVVLTRHHLSPHQLHDALSAVLARPFVNTPLVVHLIAHSRTQTLPRPVLLKQVFACGQTLDGDDSAAVAVKGWLLHYVQHHPLVNQDAVTVPLFDACWKRLQSHPHDELNLHILEELLQRSRECRAAFTRVRDTPSRRIPTTLAGLVRLCAVYLSSLPLESDTVAWIESVVLPSFVLEILEHEQDDRPDGAAVTALVQACATLYRQGGARLTHVDWISDVVANKKHAVSASTLQLLLLAGQHADLTRQTSKCVSFGLAQLALHSTVFSDSVIDGVAGFTQRILSMYGVPKRVPLTTIQSFVRHLTSTRSWVTRHSLLDLVAAVAPRFPDADYSSLLRTLVDGFDTLHSNESYLKTLCALLQLSVHHAVDNDSVCTQEFLCAVLSSYGATTSPVDLLLKSIVDALVADGTHLTLHRVGYCFGKANHLSAGDLEQHWLLDEIDADTMKSSIEHFPHDRPFAGQYVVAPSSSNRAAVYDPAFFLPLVAHTLSTSSIPDRHLLQSGILGYAICGLSAEDDMIRSFAYGIVASAHESMSSTARTFEFNERRQVHLLLETLKNGIAHPHTRLPFLISVFVNDAISALLKPGHFMYPLVNAFLLSRSALDVNDVPMFYALFNSSSTMFRAERSWLLHLIKRGLKVDLDVDLLQRRHVFSIFLGFFDSPLADAHTQALVLEILTKAAATAAGNVALVHKMGLLGWLQAVMTKHEGKFTALVLALVETSIESYHLSERPSDRYGANTMSQLHQLCRTLAYQRQRCSNDRESDFARLPAVLTKFFSFCTLATSPPSTFVWFSIELLDATTAWLAPASPLAHELLAHIVWYLEQIPRAPREFQFTRATFSQWRQVVSWAVAQAASAQNLSLQLALPHAVGALSSAVPGFQIDVM</sequence>
<dbReference type="Pfam" id="PF16201">
    <property type="entry name" value="NopRA1"/>
    <property type="match status" value="1"/>
</dbReference>
<evidence type="ECO:0008006" key="5">
    <source>
        <dbReference type="Google" id="ProtNLM"/>
    </source>
</evidence>
<dbReference type="EMBL" id="KI914006">
    <property type="protein sequence ID" value="ETV91843.1"/>
    <property type="molecule type" value="Genomic_DNA"/>
</dbReference>
<evidence type="ECO:0000259" key="2">
    <source>
        <dbReference type="Pfam" id="PF11707"/>
    </source>
</evidence>
<dbReference type="InterPro" id="IPR039844">
    <property type="entry name" value="URB1"/>
</dbReference>
<dbReference type="Pfam" id="PF11707">
    <property type="entry name" value="Npa1"/>
    <property type="match status" value="1"/>
</dbReference>
<dbReference type="GO" id="GO:0005730">
    <property type="term" value="C:nucleolus"/>
    <property type="evidence" value="ECO:0007669"/>
    <property type="project" value="TreeGrafter"/>
</dbReference>
<accession>A0A024TCR4</accession>
<feature type="domain" description="URB1 C-terminal" evidence="3">
    <location>
        <begin position="1548"/>
        <end position="1741"/>
    </location>
</feature>
<proteinExistence type="predicted"/>
<dbReference type="GeneID" id="20090719"/>